<protein>
    <submittedName>
        <fullName evidence="1">Uncharacterized protein</fullName>
    </submittedName>
</protein>
<dbReference type="EMBL" id="LS991953">
    <property type="protein sequence ID" value="SYV93181.1"/>
    <property type="molecule type" value="Genomic_DNA"/>
</dbReference>
<feature type="non-terminal residue" evidence="1">
    <location>
        <position position="152"/>
    </location>
</feature>
<sequence length="152" mass="17469">MKFTGKKFFVLTAGSVTIGAVFTTGIALIQTNKTLTQKRIELAQEATKDLKKNNVEFQAVLKESINEFKNSYQQFLEKLSKFIKQKVKPEVQATVLKVYSGKVYIPKENFTFLNYFVSDETINAYLNVLMEQIQKYSSLFSNNNSIKLINTW</sequence>
<dbReference type="Proteomes" id="UP000259328">
    <property type="component" value="Chromosome"/>
</dbReference>
<evidence type="ECO:0000313" key="2">
    <source>
        <dbReference type="Proteomes" id="UP000259328"/>
    </source>
</evidence>
<proteinExistence type="predicted"/>
<accession>A0A3B0PU95</accession>
<gene>
    <name evidence="1" type="ORF">NCTC10124_00910</name>
</gene>
<evidence type="ECO:0000313" key="1">
    <source>
        <dbReference type="EMBL" id="SYV93181.1"/>
    </source>
</evidence>
<dbReference type="AlphaFoldDB" id="A0A3B0PU95"/>
<organism evidence="1 2">
    <name type="scientific">Mycoplasmopsis synoviae</name>
    <name type="common">Mycoplasma synoviae</name>
    <dbReference type="NCBI Taxonomy" id="2109"/>
    <lineage>
        <taxon>Bacteria</taxon>
        <taxon>Bacillati</taxon>
        <taxon>Mycoplasmatota</taxon>
        <taxon>Mycoplasmoidales</taxon>
        <taxon>Metamycoplasmataceae</taxon>
        <taxon>Mycoplasmopsis</taxon>
    </lineage>
</organism>
<reference evidence="2" key="1">
    <citation type="submission" date="2018-06" db="EMBL/GenBank/DDBJ databases">
        <authorList>
            <consortium name="Pathogen Informatics"/>
        </authorList>
    </citation>
    <scope>NUCLEOTIDE SEQUENCE [LARGE SCALE GENOMIC DNA]</scope>
    <source>
        <strain evidence="2">NCTC10124</strain>
    </source>
</reference>
<name>A0A3B0PU95_MYCSY</name>